<dbReference type="InterPro" id="IPR002034">
    <property type="entry name" value="AIPM/Hcit_synth_CS"/>
</dbReference>
<evidence type="ECO:0000259" key="6">
    <source>
        <dbReference type="PROSITE" id="PS50991"/>
    </source>
</evidence>
<name>A0A1H1PMX7_BRESA</name>
<dbReference type="OrthoDB" id="9784013at2"/>
<evidence type="ECO:0000313" key="7">
    <source>
        <dbReference type="EMBL" id="SDS12460.1"/>
    </source>
</evidence>
<evidence type="ECO:0000256" key="2">
    <source>
        <dbReference type="ARBA" id="ARBA00022679"/>
    </source>
</evidence>
<dbReference type="GO" id="GO:0046951">
    <property type="term" value="P:ketone body biosynthetic process"/>
    <property type="evidence" value="ECO:0007669"/>
    <property type="project" value="TreeGrafter"/>
</dbReference>
<dbReference type="CDD" id="cd07938">
    <property type="entry name" value="DRE_TIM_HMGL"/>
    <property type="match status" value="1"/>
</dbReference>
<evidence type="ECO:0000256" key="5">
    <source>
        <dbReference type="RuleBase" id="RU003523"/>
    </source>
</evidence>
<sequence>MWNLPDRARIVEVGLRDGLQAIEEPVPTDRKIDMVADMIDAGFKEIEVASFAHPKVLPQLADAEEVLANIPRPPDVRFRALVPNARGAQRAAECELDELAFVIPAEDGMARKNQGTTTAGLLDQLDEIRRVSRASGQRLIVAVACAFFSPCFGPVSKSARDKVIQKAADVGADGVYLATTTGEENPLEVFAGISEAKRDFSCLEIGTHLHNRNGFAPANALAALSAGVDWIESSVAGLGGDMWFPGDPTVLGNMATEDLIHLLDGMGISTGIDLQRVRHISESLIEETKFPVSSFVSRGGTREDLANATWD</sequence>
<evidence type="ECO:0000256" key="3">
    <source>
        <dbReference type="ARBA" id="ARBA00022723"/>
    </source>
</evidence>
<comment type="similarity">
    <text evidence="1">Belongs to the HMG-CoA lyase family.</text>
</comment>
<keyword evidence="2 5" id="KW-0808">Transferase</keyword>
<dbReference type="GO" id="GO:0004419">
    <property type="term" value="F:hydroxymethylglutaryl-CoA lyase activity"/>
    <property type="evidence" value="ECO:0007669"/>
    <property type="project" value="TreeGrafter"/>
</dbReference>
<dbReference type="GO" id="GO:0006552">
    <property type="term" value="P:L-leucine catabolic process"/>
    <property type="evidence" value="ECO:0007669"/>
    <property type="project" value="TreeGrafter"/>
</dbReference>
<keyword evidence="3" id="KW-0479">Metal-binding</keyword>
<evidence type="ECO:0000313" key="8">
    <source>
        <dbReference type="Proteomes" id="UP000199700"/>
    </source>
</evidence>
<dbReference type="Pfam" id="PF00682">
    <property type="entry name" value="HMGL-like"/>
    <property type="match status" value="1"/>
</dbReference>
<evidence type="ECO:0000256" key="1">
    <source>
        <dbReference type="ARBA" id="ARBA00009405"/>
    </source>
</evidence>
<accession>A0A1H1PMX7</accession>
<dbReference type="InterPro" id="IPR043594">
    <property type="entry name" value="HMGL"/>
</dbReference>
<dbReference type="Proteomes" id="UP000199700">
    <property type="component" value="Chromosome"/>
</dbReference>
<dbReference type="GO" id="GO:0046912">
    <property type="term" value="F:acyltransferase activity, acyl groups converted into alkyl on transfer"/>
    <property type="evidence" value="ECO:0007669"/>
    <property type="project" value="InterPro"/>
</dbReference>
<proteinExistence type="inferred from homology"/>
<organism evidence="7 8">
    <name type="scientific">Brevibacterium sandarakinum</name>
    <dbReference type="NCBI Taxonomy" id="629680"/>
    <lineage>
        <taxon>Bacteria</taxon>
        <taxon>Bacillati</taxon>
        <taxon>Actinomycetota</taxon>
        <taxon>Actinomycetes</taxon>
        <taxon>Micrococcales</taxon>
        <taxon>Brevibacteriaceae</taxon>
        <taxon>Brevibacterium</taxon>
    </lineage>
</organism>
<keyword evidence="4 7" id="KW-0456">Lyase</keyword>
<feature type="domain" description="Pyruvate carboxyltransferase" evidence="6">
    <location>
        <begin position="8"/>
        <end position="278"/>
    </location>
</feature>
<reference evidence="7" key="1">
    <citation type="submission" date="2016-10" db="EMBL/GenBank/DDBJ databases">
        <authorList>
            <person name="Varghese N."/>
            <person name="Submissions S."/>
        </authorList>
    </citation>
    <scope>NUCLEOTIDE SEQUENCE [LARGE SCALE GENOMIC DNA]</scope>
    <source>
        <strain evidence="7">DSM 22082</strain>
    </source>
</reference>
<dbReference type="InterPro" id="IPR000891">
    <property type="entry name" value="PYR_CT"/>
</dbReference>
<protein>
    <submittedName>
        <fullName evidence="7">Hydroxymethylglutaryl-CoA lyase</fullName>
    </submittedName>
</protein>
<dbReference type="RefSeq" id="WP_092104146.1">
    <property type="nucleotide sequence ID" value="NZ_LT629739.1"/>
</dbReference>
<dbReference type="PROSITE" id="PS00815">
    <property type="entry name" value="AIPM_HOMOCIT_SYNTH_1"/>
    <property type="match status" value="1"/>
</dbReference>
<dbReference type="InterPro" id="IPR013785">
    <property type="entry name" value="Aldolase_TIM"/>
</dbReference>
<keyword evidence="8" id="KW-1185">Reference proteome</keyword>
<dbReference type="PROSITE" id="PS50991">
    <property type="entry name" value="PYR_CT"/>
    <property type="match status" value="1"/>
</dbReference>
<dbReference type="PANTHER" id="PTHR42738:SF7">
    <property type="entry name" value="HYDROXYMETHYLGLUTARYL-COA LYASE"/>
    <property type="match status" value="1"/>
</dbReference>
<dbReference type="EMBL" id="LT629739">
    <property type="protein sequence ID" value="SDS12460.1"/>
    <property type="molecule type" value="Genomic_DNA"/>
</dbReference>
<dbReference type="PANTHER" id="PTHR42738">
    <property type="entry name" value="HYDROXYMETHYLGLUTARYL-COA LYASE"/>
    <property type="match status" value="1"/>
</dbReference>
<comment type="similarity">
    <text evidence="5">Belongs to the alpha-IPM synthase/homocitrate synthase family.</text>
</comment>
<gene>
    <name evidence="7" type="ORF">SAMN04489751_1284</name>
</gene>
<dbReference type="SUPFAM" id="SSF51569">
    <property type="entry name" value="Aldolase"/>
    <property type="match status" value="1"/>
</dbReference>
<dbReference type="Gene3D" id="3.20.20.70">
    <property type="entry name" value="Aldolase class I"/>
    <property type="match status" value="1"/>
</dbReference>
<evidence type="ECO:0000256" key="4">
    <source>
        <dbReference type="ARBA" id="ARBA00023239"/>
    </source>
</evidence>
<dbReference type="AlphaFoldDB" id="A0A1H1PMX7"/>
<dbReference type="STRING" id="629680.SAMN04489751_1284"/>
<dbReference type="GO" id="GO:0046872">
    <property type="term" value="F:metal ion binding"/>
    <property type="evidence" value="ECO:0007669"/>
    <property type="project" value="UniProtKB-KW"/>
</dbReference>